<dbReference type="PANTHER" id="PTHR37291">
    <property type="entry name" value="5-METHYLCYTOSINE-SPECIFIC RESTRICTION ENZYME B"/>
    <property type="match status" value="1"/>
</dbReference>
<dbReference type="Gene3D" id="3.40.50.300">
    <property type="entry name" value="P-loop containing nucleotide triphosphate hydrolases"/>
    <property type="match status" value="1"/>
</dbReference>
<evidence type="ECO:0000313" key="2">
    <source>
        <dbReference type="EMBL" id="MDW6092210.1"/>
    </source>
</evidence>
<keyword evidence="3" id="KW-1185">Reference proteome</keyword>
<evidence type="ECO:0000313" key="3">
    <source>
        <dbReference type="Proteomes" id="UP001279860"/>
    </source>
</evidence>
<gene>
    <name evidence="2" type="ORF">SBX64_06585</name>
</gene>
<sequence length="486" mass="54807">MYNKSINSFVTDIKTIRSDMSIDYVEVSPGFKFSNTGRRKGVKYFYISLNQMISVLEDINHNLPMFLAYQSYVEKDWRNLFSNYISDEIINALSTVQTLPLFNLINKVIYKSNNLTIPFSDKNIPLNQVYIETAIDYLKSQKADDSAYLNALSAGGNNSGIPISTPVITPVLVPNLNVIYYGAPGTGKSYKIKNRVGQSKQIRTVFHPDTQYSDFVGSLKPRTVINTSGDPTITYEFRPGPFTKAFIEAEKVKNSGDPVYLVIEEINRSSAAAVFGELFQLLDRKADGNSEYEIELSDPDMLEYINSQLPTPVTTLSLPSNLFLLATMNSSDQAVKPMDTAFKRRWSFEFIPIDYTKATLGQLLVPLPSGMLNIEWAVFAEMVNQRLQNFGVPEDRLLGHRFLSEIDLSTPEAATNSLCGKLFVYLWDDVLRHGRREVIFNTTDFSTFGTLVNGFKNNRSVFCTEFEEDLSSVVETKDPEVTVDDE</sequence>
<proteinExistence type="predicted"/>
<dbReference type="EMBL" id="JAWRCP010000001">
    <property type="protein sequence ID" value="MDW6092210.1"/>
    <property type="molecule type" value="Genomic_DNA"/>
</dbReference>
<reference evidence="2 3" key="1">
    <citation type="submission" date="2023-11" db="EMBL/GenBank/DDBJ databases">
        <title>Plant-associative lifestyle of Vibrio porteresiae and its evolutionary dynamics.</title>
        <authorList>
            <person name="Rameshkumar N."/>
            <person name="Kirti K."/>
        </authorList>
    </citation>
    <scope>NUCLEOTIDE SEQUENCE [LARGE SCALE GENOMIC DNA]</scope>
    <source>
        <strain evidence="2 3">MSSRF7</strain>
    </source>
</reference>
<evidence type="ECO:0000259" key="1">
    <source>
        <dbReference type="Pfam" id="PF07728"/>
    </source>
</evidence>
<feature type="domain" description="ATPase dynein-related AAA" evidence="1">
    <location>
        <begin position="177"/>
        <end position="345"/>
    </location>
</feature>
<dbReference type="Pfam" id="PF07728">
    <property type="entry name" value="AAA_5"/>
    <property type="match status" value="1"/>
</dbReference>
<dbReference type="Proteomes" id="UP001279860">
    <property type="component" value="Unassembled WGS sequence"/>
</dbReference>
<comment type="caution">
    <text evidence="2">The sequence shown here is derived from an EMBL/GenBank/DDBJ whole genome shotgun (WGS) entry which is preliminary data.</text>
</comment>
<dbReference type="InterPro" id="IPR011704">
    <property type="entry name" value="ATPase_dyneun-rel_AAA"/>
</dbReference>
<dbReference type="SUPFAM" id="SSF52540">
    <property type="entry name" value="P-loop containing nucleoside triphosphate hydrolases"/>
    <property type="match status" value="1"/>
</dbReference>
<dbReference type="InterPro" id="IPR027417">
    <property type="entry name" value="P-loop_NTPase"/>
</dbReference>
<name>A0ABU4ISI0_9VIBR</name>
<protein>
    <submittedName>
        <fullName evidence="2">AAA family ATPase</fullName>
    </submittedName>
</protein>
<dbReference type="InterPro" id="IPR052934">
    <property type="entry name" value="Methyl-DNA_Rec/Restrict_Enz"/>
</dbReference>
<accession>A0ABU4ISI0</accession>
<dbReference type="PANTHER" id="PTHR37291:SF1">
    <property type="entry name" value="TYPE IV METHYL-DIRECTED RESTRICTION ENZYME ECOKMCRB SUBUNIT"/>
    <property type="match status" value="1"/>
</dbReference>
<organism evidence="2 3">
    <name type="scientific">Vibrio rhizosphaerae</name>
    <dbReference type="NCBI Taxonomy" id="398736"/>
    <lineage>
        <taxon>Bacteria</taxon>
        <taxon>Pseudomonadati</taxon>
        <taxon>Pseudomonadota</taxon>
        <taxon>Gammaproteobacteria</taxon>
        <taxon>Vibrionales</taxon>
        <taxon>Vibrionaceae</taxon>
        <taxon>Vibrio</taxon>
    </lineage>
</organism>
<dbReference type="RefSeq" id="WP_318584590.1">
    <property type="nucleotide sequence ID" value="NZ_JAWRCP010000001.1"/>
</dbReference>